<evidence type="ECO:0000256" key="4">
    <source>
        <dbReference type="RuleBase" id="RU362132"/>
    </source>
</evidence>
<proteinExistence type="inferred from homology"/>
<reference evidence="8 9" key="1">
    <citation type="submission" date="2019-08" db="EMBL/GenBank/DDBJ databases">
        <authorList>
            <person name="Peeters C."/>
        </authorList>
    </citation>
    <scope>NUCLEOTIDE SEQUENCE [LARGE SCALE GENOMIC DNA]</scope>
    <source>
        <strain evidence="8 9">LMG 30175</strain>
    </source>
</reference>
<dbReference type="PANTHER" id="PTHR18968:SF13">
    <property type="entry name" value="ACETOLACTATE SYNTHASE CATALYTIC SUBUNIT, MITOCHONDRIAL"/>
    <property type="match status" value="1"/>
</dbReference>
<keyword evidence="9" id="KW-1185">Reference proteome</keyword>
<dbReference type="CDD" id="cd00568">
    <property type="entry name" value="TPP_enzymes"/>
    <property type="match status" value="1"/>
</dbReference>
<dbReference type="Proteomes" id="UP000414233">
    <property type="component" value="Unassembled WGS sequence"/>
</dbReference>
<evidence type="ECO:0000259" key="7">
    <source>
        <dbReference type="Pfam" id="PF02776"/>
    </source>
</evidence>
<protein>
    <submittedName>
        <fullName evidence="8">Acetolactate synthase</fullName>
    </submittedName>
</protein>
<dbReference type="InterPro" id="IPR000399">
    <property type="entry name" value="TPP-bd_CS"/>
</dbReference>
<dbReference type="Gene3D" id="3.40.50.970">
    <property type="match status" value="2"/>
</dbReference>
<evidence type="ECO:0000313" key="9">
    <source>
        <dbReference type="Proteomes" id="UP000414233"/>
    </source>
</evidence>
<feature type="domain" description="Thiamine pyrophosphate enzyme TPP-binding" evidence="6">
    <location>
        <begin position="416"/>
        <end position="554"/>
    </location>
</feature>
<comment type="similarity">
    <text evidence="2 4">Belongs to the TPP enzyme family.</text>
</comment>
<keyword evidence="3 4" id="KW-0786">Thiamine pyrophosphate</keyword>
<dbReference type="Pfam" id="PF00205">
    <property type="entry name" value="TPP_enzyme_M"/>
    <property type="match status" value="1"/>
</dbReference>
<evidence type="ECO:0000313" key="8">
    <source>
        <dbReference type="EMBL" id="VVD87534.1"/>
    </source>
</evidence>
<sequence length="566" mass="60279">MKFSDTDRLSVVSAQAPQVRSAPAPEMTCGEMLVKLLEGYGVEWIFGIPGAHTIELYRGLADARLRHVTPRHEQGAGFMADGYARVTGKPGVCFIITGPGMTNIATAMAQAYADSIPMLVISSVNARHQLGNGNGHLHELPSQRDTVAGFTAFSHTLMSPDELPDVLARAFAVFESARPRPVHIELPLDVITAPAGHLSLARVPMPAKPKAAANAIEQTAERLAQARRPLLLVGGGALAATDEVRALAARLQAPVALTINAKGVLPPDHPLLLGSTQSTRPTRELVREADVVLAVGTELGETDYDVVFDGGFAIDGTLIRIDIDRAQLTRNFPADIAIHADAQQALHALVAALVRKDVALPAADWGAARVVQTRHAVSQTFDAAALAHQRLIETAAATLPDVIMVGDSTQPVYTGNVVYDAAQPRSWFNASTGYGTLGYGLPAAIGARIGAPQRPVVCLIGDGGLQFTLPELGAAVEAGVPVAVVVWNNRGYAEIKKYMVERDITPVGVDIYTPDFVTIARGFGCEARRINNPAALADALREAMTQRVPTLIEIDESQWFEEVRAC</sequence>
<dbReference type="CDD" id="cd07035">
    <property type="entry name" value="TPP_PYR_POX_like"/>
    <property type="match status" value="1"/>
</dbReference>
<dbReference type="SUPFAM" id="SSF52518">
    <property type="entry name" value="Thiamin diphosphate-binding fold (THDP-binding)"/>
    <property type="match status" value="2"/>
</dbReference>
<dbReference type="Gene3D" id="3.40.50.1220">
    <property type="entry name" value="TPP-binding domain"/>
    <property type="match status" value="1"/>
</dbReference>
<dbReference type="InterPro" id="IPR011766">
    <property type="entry name" value="TPP_enzyme_TPP-bd"/>
</dbReference>
<evidence type="ECO:0000256" key="1">
    <source>
        <dbReference type="ARBA" id="ARBA00001964"/>
    </source>
</evidence>
<dbReference type="GO" id="GO:0003984">
    <property type="term" value="F:acetolactate synthase activity"/>
    <property type="evidence" value="ECO:0007669"/>
    <property type="project" value="TreeGrafter"/>
</dbReference>
<accession>A0A5E4TLU6</accession>
<dbReference type="GO" id="GO:0030976">
    <property type="term" value="F:thiamine pyrophosphate binding"/>
    <property type="evidence" value="ECO:0007669"/>
    <property type="project" value="InterPro"/>
</dbReference>
<dbReference type="GO" id="GO:0005948">
    <property type="term" value="C:acetolactate synthase complex"/>
    <property type="evidence" value="ECO:0007669"/>
    <property type="project" value="TreeGrafter"/>
</dbReference>
<dbReference type="PROSITE" id="PS00187">
    <property type="entry name" value="TPP_ENZYMES"/>
    <property type="match status" value="1"/>
</dbReference>
<dbReference type="PANTHER" id="PTHR18968">
    <property type="entry name" value="THIAMINE PYROPHOSPHATE ENZYMES"/>
    <property type="match status" value="1"/>
</dbReference>
<organism evidence="8 9">
    <name type="scientific">Pandoraea terrae</name>
    <dbReference type="NCBI Taxonomy" id="1537710"/>
    <lineage>
        <taxon>Bacteria</taxon>
        <taxon>Pseudomonadati</taxon>
        <taxon>Pseudomonadota</taxon>
        <taxon>Betaproteobacteria</taxon>
        <taxon>Burkholderiales</taxon>
        <taxon>Burkholderiaceae</taxon>
        <taxon>Pandoraea</taxon>
    </lineage>
</organism>
<dbReference type="InterPro" id="IPR012000">
    <property type="entry name" value="Thiamin_PyroP_enz_cen_dom"/>
</dbReference>
<gene>
    <name evidence="8" type="ORF">PTE30175_01380</name>
</gene>
<name>A0A5E4TLU6_9BURK</name>
<evidence type="ECO:0000259" key="5">
    <source>
        <dbReference type="Pfam" id="PF00205"/>
    </source>
</evidence>
<dbReference type="InterPro" id="IPR045229">
    <property type="entry name" value="TPP_enz"/>
</dbReference>
<dbReference type="FunFam" id="3.40.50.970:FF:000007">
    <property type="entry name" value="Acetolactate synthase"/>
    <property type="match status" value="1"/>
</dbReference>
<dbReference type="InterPro" id="IPR029061">
    <property type="entry name" value="THDP-binding"/>
</dbReference>
<feature type="domain" description="Thiamine pyrophosphate enzyme N-terminal TPP-binding" evidence="7">
    <location>
        <begin position="27"/>
        <end position="139"/>
    </location>
</feature>
<dbReference type="Pfam" id="PF02776">
    <property type="entry name" value="TPP_enzyme_N"/>
    <property type="match status" value="1"/>
</dbReference>
<dbReference type="GO" id="GO:0009097">
    <property type="term" value="P:isoleucine biosynthetic process"/>
    <property type="evidence" value="ECO:0007669"/>
    <property type="project" value="TreeGrafter"/>
</dbReference>
<dbReference type="GO" id="GO:0000287">
    <property type="term" value="F:magnesium ion binding"/>
    <property type="evidence" value="ECO:0007669"/>
    <property type="project" value="InterPro"/>
</dbReference>
<evidence type="ECO:0000256" key="3">
    <source>
        <dbReference type="ARBA" id="ARBA00023052"/>
    </source>
</evidence>
<dbReference type="SUPFAM" id="SSF52467">
    <property type="entry name" value="DHS-like NAD/FAD-binding domain"/>
    <property type="match status" value="1"/>
</dbReference>
<evidence type="ECO:0000259" key="6">
    <source>
        <dbReference type="Pfam" id="PF02775"/>
    </source>
</evidence>
<dbReference type="InterPro" id="IPR029035">
    <property type="entry name" value="DHS-like_NAD/FAD-binding_dom"/>
</dbReference>
<dbReference type="EMBL" id="CABPRZ010000004">
    <property type="protein sequence ID" value="VVD87534.1"/>
    <property type="molecule type" value="Genomic_DNA"/>
</dbReference>
<dbReference type="Pfam" id="PF02775">
    <property type="entry name" value="TPP_enzyme_C"/>
    <property type="match status" value="1"/>
</dbReference>
<dbReference type="InterPro" id="IPR012001">
    <property type="entry name" value="Thiamin_PyroP_enz_TPP-bd_dom"/>
</dbReference>
<dbReference type="GO" id="GO:0050660">
    <property type="term" value="F:flavin adenine dinucleotide binding"/>
    <property type="evidence" value="ECO:0007669"/>
    <property type="project" value="TreeGrafter"/>
</dbReference>
<dbReference type="AlphaFoldDB" id="A0A5E4TLU6"/>
<dbReference type="NCBIfam" id="NF005712">
    <property type="entry name" value="PRK07524.1"/>
    <property type="match status" value="1"/>
</dbReference>
<dbReference type="GO" id="GO:0009099">
    <property type="term" value="P:L-valine biosynthetic process"/>
    <property type="evidence" value="ECO:0007669"/>
    <property type="project" value="TreeGrafter"/>
</dbReference>
<evidence type="ECO:0000256" key="2">
    <source>
        <dbReference type="ARBA" id="ARBA00007812"/>
    </source>
</evidence>
<comment type="cofactor">
    <cofactor evidence="1">
        <name>thiamine diphosphate</name>
        <dbReference type="ChEBI" id="CHEBI:58937"/>
    </cofactor>
</comment>
<feature type="domain" description="Thiamine pyrophosphate enzyme central" evidence="5">
    <location>
        <begin position="216"/>
        <end position="349"/>
    </location>
</feature>